<dbReference type="Proteomes" id="UP000322631">
    <property type="component" value="Chromosome"/>
</dbReference>
<dbReference type="InterPro" id="IPR041685">
    <property type="entry name" value="AAA_GajA/Old/RecF-like"/>
</dbReference>
<dbReference type="AlphaFoldDB" id="A0A5C0SK13"/>
<organism evidence="2 3">
    <name type="scientific">Thermococcus aciditolerans</name>
    <dbReference type="NCBI Taxonomy" id="2598455"/>
    <lineage>
        <taxon>Archaea</taxon>
        <taxon>Methanobacteriati</taxon>
        <taxon>Methanobacteriota</taxon>
        <taxon>Thermococci</taxon>
        <taxon>Thermococcales</taxon>
        <taxon>Thermococcaceae</taxon>
        <taxon>Thermococcus</taxon>
    </lineage>
</organism>
<evidence type="ECO:0000313" key="2">
    <source>
        <dbReference type="EMBL" id="QEK14661.1"/>
    </source>
</evidence>
<protein>
    <submittedName>
        <fullName evidence="2">AAA family ATPase</fullName>
    </submittedName>
</protein>
<name>A0A5C0SK13_9EURY</name>
<dbReference type="InterPro" id="IPR051396">
    <property type="entry name" value="Bact_Antivir_Def_Nuclease"/>
</dbReference>
<dbReference type="PANTHER" id="PTHR43581:SF2">
    <property type="entry name" value="EXCINUCLEASE ATPASE SUBUNIT"/>
    <property type="match status" value="1"/>
</dbReference>
<dbReference type="Pfam" id="PF13175">
    <property type="entry name" value="AAA_15"/>
    <property type="match status" value="1"/>
</dbReference>
<keyword evidence="3" id="KW-1185">Reference proteome</keyword>
<dbReference type="EMBL" id="CP041932">
    <property type="protein sequence ID" value="QEK14661.1"/>
    <property type="molecule type" value="Genomic_DNA"/>
</dbReference>
<dbReference type="SUPFAM" id="SSF52540">
    <property type="entry name" value="P-loop containing nucleoside triphosphate hydrolases"/>
    <property type="match status" value="1"/>
</dbReference>
<dbReference type="Gene3D" id="3.40.50.300">
    <property type="entry name" value="P-loop containing nucleotide triphosphate hydrolases"/>
    <property type="match status" value="1"/>
</dbReference>
<sequence>MIFMSGANSLNINIGHINENNQLQITVENLGPVKKANIKLSPLTIFFGKNNTGKTYLSYAIWGILNSSELQSQKLFTESFYNHKIASISKEITKFVIDYITNEELSQKATKKIFPLDGGMSKITINYKFIQKIFNHKTSSLTKSKVSITIDPPILENIELLISVQASKHGRLDDGRDLTDIILNTLLRDIVGFTIIPLSREEEKQYSLISENVDMWLVGGIIVSSKSILDKKGKKLNYQLRFYIDQEIFNKLKKRDKKLLETLQKKISKYLYWYLMNVGLSYLIQGKEGIFIPASKSGLGLIRKDLYAKGVEALLSFETKKGRTPKLPYPLIHYLQNLAIISTNKEGNTTFKKLVEFLENDLSQGIIYYDEQREDILYRPKGTKLKIPMYVASSLVVETMPLITFLKYGIIDKNSVVILEEPESHLHPEAQKLLARGLVKLVNRGVYVILVTHSPYIIQQINNNIRLFYLKQINKQKYKEFSKKYGWDNDEALDPQKISAYLFDKDDHNKTIVRTLTITPEEGISYEAFYEPLYRLRQETQELRALLEGVDK</sequence>
<gene>
    <name evidence="2" type="ORF">FPV09_05635</name>
</gene>
<feature type="domain" description="Endonuclease GajA/Old nuclease/RecF-like AAA" evidence="1">
    <location>
        <begin position="24"/>
        <end position="458"/>
    </location>
</feature>
<accession>A0A5C0SK13</accession>
<dbReference type="KEGG" id="them:FPV09_05635"/>
<evidence type="ECO:0000313" key="3">
    <source>
        <dbReference type="Proteomes" id="UP000322631"/>
    </source>
</evidence>
<reference evidence="2 3" key="1">
    <citation type="submission" date="2019-07" db="EMBL/GenBank/DDBJ databases">
        <title>Complete genome of Thermococcus acidophilus.</title>
        <authorList>
            <person name="Li X."/>
        </authorList>
    </citation>
    <scope>NUCLEOTIDE SEQUENCE [LARGE SCALE GENOMIC DNA]</scope>
    <source>
        <strain evidence="2 3">SY113</strain>
    </source>
</reference>
<dbReference type="CDD" id="cd00267">
    <property type="entry name" value="ABC_ATPase"/>
    <property type="match status" value="1"/>
</dbReference>
<evidence type="ECO:0000259" key="1">
    <source>
        <dbReference type="Pfam" id="PF13175"/>
    </source>
</evidence>
<proteinExistence type="predicted"/>
<dbReference type="PANTHER" id="PTHR43581">
    <property type="entry name" value="ATP/GTP PHOSPHATASE"/>
    <property type="match status" value="1"/>
</dbReference>
<dbReference type="InterPro" id="IPR027417">
    <property type="entry name" value="P-loop_NTPase"/>
</dbReference>